<accession>A0ABS3KMB8</accession>
<dbReference type="PANTHER" id="PTHR43300:SF11">
    <property type="entry name" value="ACETYLTRANSFERASE RV3034C-RELATED"/>
    <property type="match status" value="1"/>
</dbReference>
<dbReference type="InterPro" id="IPR011004">
    <property type="entry name" value="Trimer_LpxA-like_sf"/>
</dbReference>
<evidence type="ECO:0000256" key="2">
    <source>
        <dbReference type="ARBA" id="ARBA00022679"/>
    </source>
</evidence>
<dbReference type="EMBL" id="JACTNG010000002">
    <property type="protein sequence ID" value="MBO1078110.1"/>
    <property type="molecule type" value="Genomic_DNA"/>
</dbReference>
<keyword evidence="5" id="KW-1185">Reference proteome</keyword>
<evidence type="ECO:0000256" key="1">
    <source>
        <dbReference type="ARBA" id="ARBA00007274"/>
    </source>
</evidence>
<dbReference type="InterPro" id="IPR018357">
    <property type="entry name" value="Hexapep_transf_CS"/>
</dbReference>
<evidence type="ECO:0000313" key="4">
    <source>
        <dbReference type="EMBL" id="MBO1078110.1"/>
    </source>
</evidence>
<protein>
    <recommendedName>
        <fullName evidence="6">Acyltransferase</fullName>
    </recommendedName>
</protein>
<dbReference type="SUPFAM" id="SSF51161">
    <property type="entry name" value="Trimeric LpxA-like enzymes"/>
    <property type="match status" value="1"/>
</dbReference>
<dbReference type="RefSeq" id="WP_207415553.1">
    <property type="nucleotide sequence ID" value="NZ_CP061177.1"/>
</dbReference>
<proteinExistence type="inferred from homology"/>
<evidence type="ECO:0000313" key="5">
    <source>
        <dbReference type="Proteomes" id="UP001518989"/>
    </source>
</evidence>
<dbReference type="Gene3D" id="2.160.10.10">
    <property type="entry name" value="Hexapeptide repeat proteins"/>
    <property type="match status" value="1"/>
</dbReference>
<dbReference type="PROSITE" id="PS00101">
    <property type="entry name" value="HEXAPEP_TRANSFERASES"/>
    <property type="match status" value="1"/>
</dbReference>
<evidence type="ECO:0008006" key="6">
    <source>
        <dbReference type="Google" id="ProtNLM"/>
    </source>
</evidence>
<comment type="caution">
    <text evidence="4">The sequence shown here is derived from an EMBL/GenBank/DDBJ whole genome shotgun (WGS) entry which is preliminary data.</text>
</comment>
<organism evidence="4 5">
    <name type="scientific">Roseomonas haemaphysalidis</name>
    <dbReference type="NCBI Taxonomy" id="2768162"/>
    <lineage>
        <taxon>Bacteria</taxon>
        <taxon>Pseudomonadati</taxon>
        <taxon>Pseudomonadota</taxon>
        <taxon>Alphaproteobacteria</taxon>
        <taxon>Acetobacterales</taxon>
        <taxon>Roseomonadaceae</taxon>
        <taxon>Roseomonas</taxon>
    </lineage>
</organism>
<evidence type="ECO:0000256" key="3">
    <source>
        <dbReference type="ARBA" id="ARBA00022737"/>
    </source>
</evidence>
<dbReference type="PANTHER" id="PTHR43300">
    <property type="entry name" value="ACETYLTRANSFERASE"/>
    <property type="match status" value="1"/>
</dbReference>
<keyword evidence="2" id="KW-0808">Transferase</keyword>
<gene>
    <name evidence="4" type="ORF">IAI61_03635</name>
</gene>
<sequence>MNGHLAVVGCEGFELPDTSNLGCLEIRSERDLPLALKAGFTIKLDAETNTAGSEARLTIFYAPDNARSLRINLGRNSRNNALYLSQAAGLSGVYNFAGRNNTVIDCGNGSGHRSSIISSFHGDDGLFYWGRNSTSNGLTMEFRRAGDAVLFGEDCMLATEIMVRPTDMHAIFSTGNEEVLNNKPLATHPVIIFPHTWIAQRSLVLKNVMVGPGAIIGAGSILSRSVPHTCAVAGVPARIVQENVSWTRASDPPPQEVARVNAGLKKHIEFFEGVAKSPSIRFLPRPQL</sequence>
<keyword evidence="3" id="KW-0677">Repeat</keyword>
<comment type="similarity">
    <text evidence="1">Belongs to the transferase hexapeptide repeat family.</text>
</comment>
<reference evidence="4 5" key="1">
    <citation type="submission" date="2020-09" db="EMBL/GenBank/DDBJ databases">
        <title>Roseomonas.</title>
        <authorList>
            <person name="Zhu W."/>
        </authorList>
    </citation>
    <scope>NUCLEOTIDE SEQUENCE [LARGE SCALE GENOMIC DNA]</scope>
    <source>
        <strain evidence="4 5">573</strain>
    </source>
</reference>
<dbReference type="Proteomes" id="UP001518989">
    <property type="component" value="Unassembled WGS sequence"/>
</dbReference>
<dbReference type="InterPro" id="IPR050179">
    <property type="entry name" value="Trans_hexapeptide_repeat"/>
</dbReference>
<name>A0ABS3KMB8_9PROT</name>